<dbReference type="Proteomes" id="UP000073200">
    <property type="component" value="Unassembled WGS sequence"/>
</dbReference>
<gene>
    <name evidence="2" type="ORF">ERS132389_00414</name>
    <name evidence="3" type="ORF">ERS132392_00843</name>
    <name evidence="5" type="ORF">ERS132410_01539</name>
    <name evidence="4" type="ORF">ERS132421_01079</name>
    <name evidence="6" type="ORF">ERS132521_00302</name>
</gene>
<evidence type="ECO:0000313" key="5">
    <source>
        <dbReference type="EMBL" id="CYU97100.1"/>
    </source>
</evidence>
<protein>
    <submittedName>
        <fullName evidence="5">Uncharacterized protein</fullName>
    </submittedName>
</protein>
<evidence type="ECO:0000313" key="7">
    <source>
        <dbReference type="Proteomes" id="UP000072353"/>
    </source>
</evidence>
<dbReference type="EMBL" id="FIGB01000001">
    <property type="protein sequence ID" value="CYU29886.1"/>
    <property type="molecule type" value="Genomic_DNA"/>
</dbReference>
<dbReference type="Proteomes" id="UP000074664">
    <property type="component" value="Unassembled WGS sequence"/>
</dbReference>
<dbReference type="EMBL" id="FIHG01000005">
    <property type="protein sequence ID" value="CYU93348.1"/>
    <property type="molecule type" value="Genomic_DNA"/>
</dbReference>
<accession>A0A0Z8TR79</accession>
<sequence length="154" mass="17181">MNFSKKMKNFAMLSVACMSTGLTALAPVVSANTAESNTYVKYKTRETAKYTRNSFVDVKLTQQTGVPGAQVEVFLKTPYVEAPDVYFVLGEYNIIPLVRTESGSYVANLTDEDLVGSEDFHVEIISKIPHGTHKHIVESKSFKLESSFLRSFVR</sequence>
<evidence type="ECO:0000313" key="10">
    <source>
        <dbReference type="Proteomes" id="UP000073485"/>
    </source>
</evidence>
<feature type="signal peptide" evidence="1">
    <location>
        <begin position="1"/>
        <end position="26"/>
    </location>
</feature>
<dbReference type="EMBL" id="FIGH01000003">
    <property type="protein sequence ID" value="CYU45719.1"/>
    <property type="molecule type" value="Genomic_DNA"/>
</dbReference>
<dbReference type="EMBL" id="FILL01000002">
    <property type="protein sequence ID" value="CYX23960.1"/>
    <property type="molecule type" value="Genomic_DNA"/>
</dbReference>
<evidence type="ECO:0000313" key="6">
    <source>
        <dbReference type="EMBL" id="CYX23960.1"/>
    </source>
</evidence>
<dbReference type="Proteomes" id="UP000072353">
    <property type="component" value="Unassembled WGS sequence"/>
</dbReference>
<feature type="chain" id="PRO_5043133933" evidence="1">
    <location>
        <begin position="27"/>
        <end position="154"/>
    </location>
</feature>
<dbReference type="Proteomes" id="UP000073390">
    <property type="component" value="Unassembled WGS sequence"/>
</dbReference>
<evidence type="ECO:0000313" key="9">
    <source>
        <dbReference type="Proteomes" id="UP000073390"/>
    </source>
</evidence>
<evidence type="ECO:0000313" key="11">
    <source>
        <dbReference type="Proteomes" id="UP000074664"/>
    </source>
</evidence>
<evidence type="ECO:0000313" key="8">
    <source>
        <dbReference type="Proteomes" id="UP000073200"/>
    </source>
</evidence>
<dbReference type="AlphaFoldDB" id="A0A0Z8TR79"/>
<keyword evidence="1" id="KW-0732">Signal</keyword>
<name>A0A0Z8TR79_STRSU</name>
<dbReference type="RefSeq" id="WP_044667897.1">
    <property type="nucleotide sequence ID" value="NZ_CECY01000042.1"/>
</dbReference>
<evidence type="ECO:0000256" key="1">
    <source>
        <dbReference type="SAM" id="SignalP"/>
    </source>
</evidence>
<dbReference type="EMBL" id="FIGO01000009">
    <property type="protein sequence ID" value="CYU97100.1"/>
    <property type="molecule type" value="Genomic_DNA"/>
</dbReference>
<reference evidence="7 8" key="1">
    <citation type="submission" date="2016-02" db="EMBL/GenBank/DDBJ databases">
        <authorList>
            <consortium name="Pathogen Informatics"/>
        </authorList>
    </citation>
    <scope>NUCLEOTIDE SEQUENCE [LARGE SCALE GENOMIC DNA]</scope>
    <source>
        <strain evidence="2 9">LSS27</strain>
        <strain evidence="3 11">LSS30</strain>
        <strain evidence="5 10">LSS48</strain>
        <strain evidence="4 8">LSS59</strain>
        <strain evidence="6 7">SS975</strain>
    </source>
</reference>
<evidence type="ECO:0000313" key="2">
    <source>
        <dbReference type="EMBL" id="CYU29886.1"/>
    </source>
</evidence>
<evidence type="ECO:0000313" key="4">
    <source>
        <dbReference type="EMBL" id="CYU93348.1"/>
    </source>
</evidence>
<dbReference type="Proteomes" id="UP000073485">
    <property type="component" value="Unassembled WGS sequence"/>
</dbReference>
<organism evidence="5 10">
    <name type="scientific">Streptococcus suis</name>
    <dbReference type="NCBI Taxonomy" id="1307"/>
    <lineage>
        <taxon>Bacteria</taxon>
        <taxon>Bacillati</taxon>
        <taxon>Bacillota</taxon>
        <taxon>Bacilli</taxon>
        <taxon>Lactobacillales</taxon>
        <taxon>Streptococcaceae</taxon>
        <taxon>Streptococcus</taxon>
    </lineage>
</organism>
<evidence type="ECO:0000313" key="3">
    <source>
        <dbReference type="EMBL" id="CYU45719.1"/>
    </source>
</evidence>
<proteinExistence type="predicted"/>